<keyword evidence="8" id="KW-1185">Reference proteome</keyword>
<name>S7MFD5_MYOBR</name>
<keyword evidence="5" id="KW-0472">Membrane</keyword>
<dbReference type="Gene3D" id="3.40.50.2300">
    <property type="match status" value="2"/>
</dbReference>
<protein>
    <submittedName>
        <fullName evidence="7">Glutamate receptor delta-2 subunit</fullName>
    </submittedName>
</protein>
<evidence type="ECO:0000256" key="4">
    <source>
        <dbReference type="ARBA" id="ARBA00022989"/>
    </source>
</evidence>
<dbReference type="eggNOG" id="KOG1052">
    <property type="taxonomic scope" value="Eukaryota"/>
</dbReference>
<keyword evidence="2" id="KW-0812">Transmembrane</keyword>
<comment type="subcellular location">
    <subcellularLocation>
        <location evidence="1">Membrane</location>
    </subcellularLocation>
</comment>
<sequence>MNQGILALVSSIGCTSAGSLQSLADAMHIPHLFIQRATAGTPRSGCGLTRSNRNDDYTLSVRPPVYLNEVILRVITEYAWQKFIIFYDSEYDIRGIQEFLDRVSQQGMDVALQKVENNINKMITTLFDTMRIEELNRYRDTLRRAILIMNPATAKSFITEVRKLVRGWGQGVKIKCIGIDPTEKLKVKSSERELSTQLSSALMEVSTVNSQLIAFTRYCPVNC</sequence>
<dbReference type="AlphaFoldDB" id="S7MFD5"/>
<dbReference type="EMBL" id="KE161232">
    <property type="protein sequence ID" value="EPQ02491.1"/>
    <property type="molecule type" value="Genomic_DNA"/>
</dbReference>
<evidence type="ECO:0000256" key="2">
    <source>
        <dbReference type="ARBA" id="ARBA00022692"/>
    </source>
</evidence>
<proteinExistence type="predicted"/>
<dbReference type="Proteomes" id="UP000052978">
    <property type="component" value="Unassembled WGS sequence"/>
</dbReference>
<accession>S7MFD5</accession>
<gene>
    <name evidence="7" type="ORF">D623_10009665</name>
</gene>
<dbReference type="GO" id="GO:0016020">
    <property type="term" value="C:membrane"/>
    <property type="evidence" value="ECO:0007669"/>
    <property type="project" value="UniProtKB-SubCell"/>
</dbReference>
<evidence type="ECO:0000256" key="1">
    <source>
        <dbReference type="ARBA" id="ARBA00004370"/>
    </source>
</evidence>
<keyword evidence="3" id="KW-0732">Signal</keyword>
<evidence type="ECO:0000256" key="5">
    <source>
        <dbReference type="ARBA" id="ARBA00023136"/>
    </source>
</evidence>
<keyword evidence="7" id="KW-0675">Receptor</keyword>
<feature type="domain" description="Receptor ligand binding region" evidence="6">
    <location>
        <begin position="5"/>
        <end position="164"/>
    </location>
</feature>
<evidence type="ECO:0000259" key="6">
    <source>
        <dbReference type="Pfam" id="PF01094"/>
    </source>
</evidence>
<keyword evidence="4" id="KW-1133">Transmembrane helix</keyword>
<evidence type="ECO:0000313" key="7">
    <source>
        <dbReference type="EMBL" id="EPQ02491.1"/>
    </source>
</evidence>
<dbReference type="Pfam" id="PF01094">
    <property type="entry name" value="ANF_receptor"/>
    <property type="match status" value="1"/>
</dbReference>
<dbReference type="InterPro" id="IPR028082">
    <property type="entry name" value="Peripla_BP_I"/>
</dbReference>
<dbReference type="SUPFAM" id="SSF53822">
    <property type="entry name" value="Periplasmic binding protein-like I"/>
    <property type="match status" value="1"/>
</dbReference>
<evidence type="ECO:0000313" key="8">
    <source>
        <dbReference type="Proteomes" id="UP000052978"/>
    </source>
</evidence>
<reference evidence="7 8" key="1">
    <citation type="journal article" date="2013" name="Nat. Commun.">
        <title>Genome analysis reveals insights into physiology and longevity of the Brandt's bat Myotis brandtii.</title>
        <authorList>
            <person name="Seim I."/>
            <person name="Fang X."/>
            <person name="Xiong Z."/>
            <person name="Lobanov A.V."/>
            <person name="Huang Z."/>
            <person name="Ma S."/>
            <person name="Feng Y."/>
            <person name="Turanov A.A."/>
            <person name="Zhu Y."/>
            <person name="Lenz T.L."/>
            <person name="Gerashchenko M.V."/>
            <person name="Fan D."/>
            <person name="Hee Yim S."/>
            <person name="Yao X."/>
            <person name="Jordan D."/>
            <person name="Xiong Y."/>
            <person name="Ma Y."/>
            <person name="Lyapunov A.N."/>
            <person name="Chen G."/>
            <person name="Kulakova O.I."/>
            <person name="Sun Y."/>
            <person name="Lee S.G."/>
            <person name="Bronson R.T."/>
            <person name="Moskalev A.A."/>
            <person name="Sunyaev S.R."/>
            <person name="Zhang G."/>
            <person name="Krogh A."/>
            <person name="Wang J."/>
            <person name="Gladyshev V.N."/>
        </authorList>
    </citation>
    <scope>NUCLEOTIDE SEQUENCE [LARGE SCALE GENOMIC DNA]</scope>
</reference>
<organism evidence="7 8">
    <name type="scientific">Myotis brandtii</name>
    <name type="common">Brandt's bat</name>
    <dbReference type="NCBI Taxonomy" id="109478"/>
    <lineage>
        <taxon>Eukaryota</taxon>
        <taxon>Metazoa</taxon>
        <taxon>Chordata</taxon>
        <taxon>Craniata</taxon>
        <taxon>Vertebrata</taxon>
        <taxon>Euteleostomi</taxon>
        <taxon>Mammalia</taxon>
        <taxon>Eutheria</taxon>
        <taxon>Laurasiatheria</taxon>
        <taxon>Chiroptera</taxon>
        <taxon>Yangochiroptera</taxon>
        <taxon>Vespertilionidae</taxon>
        <taxon>Myotis</taxon>
    </lineage>
</organism>
<evidence type="ECO:0000256" key="3">
    <source>
        <dbReference type="ARBA" id="ARBA00022729"/>
    </source>
</evidence>
<dbReference type="InterPro" id="IPR001828">
    <property type="entry name" value="ANF_lig-bd_rcpt"/>
</dbReference>